<dbReference type="AlphaFoldDB" id="A0A5E4MG39"/>
<evidence type="ECO:0000256" key="2">
    <source>
        <dbReference type="SAM" id="SignalP"/>
    </source>
</evidence>
<dbReference type="Proteomes" id="UP000325440">
    <property type="component" value="Unassembled WGS sequence"/>
</dbReference>
<organism evidence="3 4">
    <name type="scientific">Cinara cedri</name>
    <dbReference type="NCBI Taxonomy" id="506608"/>
    <lineage>
        <taxon>Eukaryota</taxon>
        <taxon>Metazoa</taxon>
        <taxon>Ecdysozoa</taxon>
        <taxon>Arthropoda</taxon>
        <taxon>Hexapoda</taxon>
        <taxon>Insecta</taxon>
        <taxon>Pterygota</taxon>
        <taxon>Neoptera</taxon>
        <taxon>Paraneoptera</taxon>
        <taxon>Hemiptera</taxon>
        <taxon>Sternorrhyncha</taxon>
        <taxon>Aphidomorpha</taxon>
        <taxon>Aphidoidea</taxon>
        <taxon>Aphididae</taxon>
        <taxon>Lachninae</taxon>
        <taxon>Cinara</taxon>
    </lineage>
</organism>
<evidence type="ECO:0000313" key="3">
    <source>
        <dbReference type="EMBL" id="VVC30417.1"/>
    </source>
</evidence>
<evidence type="ECO:0000256" key="1">
    <source>
        <dbReference type="SAM" id="MobiDB-lite"/>
    </source>
</evidence>
<gene>
    <name evidence="3" type="ORF">CINCED_3A001326</name>
</gene>
<evidence type="ECO:0008006" key="5">
    <source>
        <dbReference type="Google" id="ProtNLM"/>
    </source>
</evidence>
<dbReference type="EMBL" id="CABPRJ010000515">
    <property type="protein sequence ID" value="VVC30417.1"/>
    <property type="molecule type" value="Genomic_DNA"/>
</dbReference>
<feature type="signal peptide" evidence="2">
    <location>
        <begin position="1"/>
        <end position="22"/>
    </location>
</feature>
<keyword evidence="2" id="KW-0732">Signal</keyword>
<keyword evidence="4" id="KW-1185">Reference proteome</keyword>
<feature type="region of interest" description="Disordered" evidence="1">
    <location>
        <begin position="67"/>
        <end position="86"/>
    </location>
</feature>
<sequence>MNRLVYSIIIILISVATRTTDGFPGPYLCYYFGSAALTCNGRPVPVSNLPSECTSFIYDGIEIDRRVDTSGPNNGPPPPQPNGSPDQFMFLDAVQQSDKDLLLCFYHAENDKWRYDSEKITMRAQQDAAFIKWYIAPRPKIKGLIFNDIDFISYKANFPLFAQQFQLYLHYMRTAAKDFFIGIPVPAHFLIDEFSNPQSTLKFATFDADVDFYMITFAIFNPCTAKLVKGGVIPYDSDDPEIKYTLKKLEVALKNSGIPSSKLYFKFQLFGISNRTGDLTFYSECFTSYERICKYPDKTISWCADNSGSLRIKGNFARNLGAGFVADSIDLNDPVNSCHCKSPYSSFYYLIDGFKNQQTYPPCALFDRTSIPS</sequence>
<evidence type="ECO:0000313" key="4">
    <source>
        <dbReference type="Proteomes" id="UP000325440"/>
    </source>
</evidence>
<reference evidence="3 4" key="1">
    <citation type="submission" date="2019-08" db="EMBL/GenBank/DDBJ databases">
        <authorList>
            <person name="Alioto T."/>
            <person name="Alioto T."/>
            <person name="Gomez Garrido J."/>
        </authorList>
    </citation>
    <scope>NUCLEOTIDE SEQUENCE [LARGE SCALE GENOMIC DNA]</scope>
</reference>
<dbReference type="OrthoDB" id="6606744at2759"/>
<name>A0A5E4MG39_9HEMI</name>
<feature type="chain" id="PRO_5022798046" description="Glycoside hydrolase superfamily" evidence="2">
    <location>
        <begin position="23"/>
        <end position="373"/>
    </location>
</feature>
<accession>A0A5E4MG39</accession>
<protein>
    <recommendedName>
        <fullName evidence="5">Glycoside hydrolase superfamily</fullName>
    </recommendedName>
</protein>
<proteinExistence type="predicted"/>